<dbReference type="RefSeq" id="XP_041691411.1">
    <property type="nucleotide sequence ID" value="XM_041826096.1"/>
</dbReference>
<gene>
    <name evidence="1" type="ORF">FMAN_14280</name>
</gene>
<name>A0A1L7UE95_FUSMA</name>
<protein>
    <submittedName>
        <fullName evidence="1">Uncharacterized protein</fullName>
    </submittedName>
</protein>
<accession>A0A1L7UE95</accession>
<proteinExistence type="predicted"/>
<sequence length="48" mass="5290">MAAINDDTSQADHTEEAAMAARVCLFWAARDGFMTGDDRKQKTDAPRC</sequence>
<evidence type="ECO:0000313" key="2">
    <source>
        <dbReference type="Proteomes" id="UP000184255"/>
    </source>
</evidence>
<dbReference type="GeneID" id="65093528"/>
<organism evidence="1 2">
    <name type="scientific">Fusarium mangiferae</name>
    <name type="common">Mango malformation disease fungus</name>
    <dbReference type="NCBI Taxonomy" id="192010"/>
    <lineage>
        <taxon>Eukaryota</taxon>
        <taxon>Fungi</taxon>
        <taxon>Dikarya</taxon>
        <taxon>Ascomycota</taxon>
        <taxon>Pezizomycotina</taxon>
        <taxon>Sordariomycetes</taxon>
        <taxon>Hypocreomycetidae</taxon>
        <taxon>Hypocreales</taxon>
        <taxon>Nectriaceae</taxon>
        <taxon>Fusarium</taxon>
        <taxon>Fusarium fujikuroi species complex</taxon>
    </lineage>
</organism>
<keyword evidence="2" id="KW-1185">Reference proteome</keyword>
<dbReference type="VEuPathDB" id="FungiDB:FMAN_14280"/>
<reference evidence="2" key="1">
    <citation type="journal article" date="2016" name="Genome Biol. Evol.">
        <title>Comparative 'omics' of the Fusarium fujikuroi species complex highlights differences in genetic potential and metabolite synthesis.</title>
        <authorList>
            <person name="Niehaus E.-M."/>
            <person name="Muensterkoetter M."/>
            <person name="Proctor R.H."/>
            <person name="Brown D.W."/>
            <person name="Sharon A."/>
            <person name="Idan Y."/>
            <person name="Oren-Young L."/>
            <person name="Sieber C.M."/>
            <person name="Novak O."/>
            <person name="Pencik A."/>
            <person name="Tarkowska D."/>
            <person name="Hromadova K."/>
            <person name="Freeman S."/>
            <person name="Maymon M."/>
            <person name="Elazar M."/>
            <person name="Youssef S.A."/>
            <person name="El-Shabrawy E.S.M."/>
            <person name="Shalaby A.B.A."/>
            <person name="Houterman P."/>
            <person name="Brock N.L."/>
            <person name="Burkhardt I."/>
            <person name="Tsavkelova E.A."/>
            <person name="Dickschat J.S."/>
            <person name="Galuszka P."/>
            <person name="Gueldener U."/>
            <person name="Tudzynski B."/>
        </authorList>
    </citation>
    <scope>NUCLEOTIDE SEQUENCE [LARGE SCALE GENOMIC DNA]</scope>
    <source>
        <strain evidence="2">MRC7560</strain>
    </source>
</reference>
<dbReference type="AlphaFoldDB" id="A0A1L7UE95"/>
<comment type="caution">
    <text evidence="1">The sequence shown here is derived from an EMBL/GenBank/DDBJ whole genome shotgun (WGS) entry which is preliminary data.</text>
</comment>
<evidence type="ECO:0000313" key="1">
    <source>
        <dbReference type="EMBL" id="CVL09000.1"/>
    </source>
</evidence>
<dbReference type="Proteomes" id="UP000184255">
    <property type="component" value="Unassembled WGS sequence"/>
</dbReference>
<dbReference type="EMBL" id="FCQH01000029">
    <property type="protein sequence ID" value="CVL09000.1"/>
    <property type="molecule type" value="Genomic_DNA"/>
</dbReference>